<feature type="compositionally biased region" description="Low complexity" evidence="1">
    <location>
        <begin position="178"/>
        <end position="229"/>
    </location>
</feature>
<evidence type="ECO:0000313" key="3">
    <source>
        <dbReference type="Proteomes" id="UP000663864"/>
    </source>
</evidence>
<feature type="compositionally biased region" description="Low complexity" evidence="1">
    <location>
        <begin position="517"/>
        <end position="529"/>
    </location>
</feature>
<dbReference type="EMBL" id="CAJNOT010001009">
    <property type="protein sequence ID" value="CAF1127695.1"/>
    <property type="molecule type" value="Genomic_DNA"/>
</dbReference>
<feature type="compositionally biased region" description="Polar residues" evidence="1">
    <location>
        <begin position="593"/>
        <end position="604"/>
    </location>
</feature>
<proteinExistence type="predicted"/>
<feature type="region of interest" description="Disordered" evidence="1">
    <location>
        <begin position="168"/>
        <end position="348"/>
    </location>
</feature>
<feature type="compositionally biased region" description="Polar residues" evidence="1">
    <location>
        <begin position="235"/>
        <end position="245"/>
    </location>
</feature>
<protein>
    <submittedName>
        <fullName evidence="2">Uncharacterized protein</fullName>
    </submittedName>
</protein>
<evidence type="ECO:0000256" key="1">
    <source>
        <dbReference type="SAM" id="MobiDB-lite"/>
    </source>
</evidence>
<sequence>MVRGALNDDFYQKVYPGIASEILLGNLIKFVQDINNRPTKDGVENGTLYKKANGRQIDSSRRYYLVKEPNLNEFNLYAKITKGRNLGYYQIHTNEDEVELLIRFGLNYLKQQATLPIVADYVQFAQDSKYLITRERCEFISRLLNNNVAVARESSNVDYDVTKLVTRQKETQKCSKETAATTVSSSTSTSTRQSRVQKQVLSSRKTTSSSSAANKSIDRSQSSSAERSQSPPPQKKQTNNKSIKNQQEKQLSKTTTEQTAPTSYLRSTPILNRLRAIPNGRTAVSSSSSTSSRPIITVTKSKKKQIISAKKRKYSSENEENDDGTSVLHVPTTSIDAKPIKGTNDGTRNKHEMVQGALNDDCYQKVYPGITSETLLENLIKFAQDVNNRPIQDGVDHGTLYKKSNGRQIDSSRRYYLVKEPNLDEFNLYAKITKGRKLGYYRMYTNKDEIELLIQYGLNYLKQQATLPIVADYVQFAQDSRYLIARERSARDNSKVDYDVTKLGTRQQQIQKCSKETSAASTISSSTSSHKTRAQKQVLSSSSTTSSSSADEKSTSRSQSSSYERSESPPPKKQINNKSIKKQQSSKTTTKNHAPTSYSRSTPILNRLRTIPNGRNALASSPFSTSSAEPVLIVTKSKNKQTVGAKKRGRSSDNEENDDNTLILHVSTTSADVKPVKGTNGRTKIKRRKN</sequence>
<gene>
    <name evidence="2" type="ORF">ZHD862_LOCUS18968</name>
</gene>
<feature type="region of interest" description="Disordered" evidence="1">
    <location>
        <begin position="507"/>
        <end position="606"/>
    </location>
</feature>
<feature type="compositionally biased region" description="Low complexity" evidence="1">
    <location>
        <begin position="573"/>
        <end position="592"/>
    </location>
</feature>
<comment type="caution">
    <text evidence="2">The sequence shown here is derived from an EMBL/GenBank/DDBJ whole genome shotgun (WGS) entry which is preliminary data.</text>
</comment>
<feature type="compositionally biased region" description="Basic residues" evidence="1">
    <location>
        <begin position="300"/>
        <end position="313"/>
    </location>
</feature>
<feature type="region of interest" description="Disordered" evidence="1">
    <location>
        <begin position="634"/>
        <end position="690"/>
    </location>
</feature>
<feature type="compositionally biased region" description="Polar residues" evidence="1">
    <location>
        <begin position="252"/>
        <end position="270"/>
    </location>
</feature>
<evidence type="ECO:0000313" key="2">
    <source>
        <dbReference type="EMBL" id="CAF1127695.1"/>
    </source>
</evidence>
<reference evidence="2" key="1">
    <citation type="submission" date="2021-02" db="EMBL/GenBank/DDBJ databases">
        <authorList>
            <person name="Nowell W R."/>
        </authorList>
    </citation>
    <scope>NUCLEOTIDE SEQUENCE</scope>
</reference>
<dbReference type="AlphaFoldDB" id="A0A814R350"/>
<dbReference type="Proteomes" id="UP000663864">
    <property type="component" value="Unassembled WGS sequence"/>
</dbReference>
<feature type="compositionally biased region" description="Low complexity" evidence="1">
    <location>
        <begin position="540"/>
        <end position="549"/>
    </location>
</feature>
<name>A0A814R350_9BILA</name>
<accession>A0A814R350</accession>
<organism evidence="2 3">
    <name type="scientific">Rotaria sordida</name>
    <dbReference type="NCBI Taxonomy" id="392033"/>
    <lineage>
        <taxon>Eukaryota</taxon>
        <taxon>Metazoa</taxon>
        <taxon>Spiralia</taxon>
        <taxon>Gnathifera</taxon>
        <taxon>Rotifera</taxon>
        <taxon>Eurotatoria</taxon>
        <taxon>Bdelloidea</taxon>
        <taxon>Philodinida</taxon>
        <taxon>Philodinidae</taxon>
        <taxon>Rotaria</taxon>
    </lineage>
</organism>